<feature type="transmembrane region" description="Helical" evidence="9">
    <location>
        <begin position="256"/>
        <end position="279"/>
    </location>
</feature>
<evidence type="ECO:0000313" key="11">
    <source>
        <dbReference type="Proteomes" id="UP000237246"/>
    </source>
</evidence>
<feature type="transmembrane region" description="Helical" evidence="9">
    <location>
        <begin position="131"/>
        <end position="159"/>
    </location>
</feature>
<dbReference type="AlphaFoldDB" id="A0A2P4SQM9"/>
<dbReference type="EMBL" id="PPHD01028840">
    <property type="protein sequence ID" value="POI26424.1"/>
    <property type="molecule type" value="Genomic_DNA"/>
</dbReference>
<keyword evidence="2" id="KW-0813">Transport</keyword>
<gene>
    <name evidence="10" type="ORF">CIB84_009827</name>
</gene>
<name>A0A2P4SQM9_BAMTH</name>
<comment type="subcellular location">
    <subcellularLocation>
        <location evidence="1">Membrane</location>
        <topology evidence="1">Multi-pass membrane protein</topology>
    </subcellularLocation>
</comment>
<dbReference type="SUPFAM" id="SSF161070">
    <property type="entry name" value="SNF-like"/>
    <property type="match status" value="1"/>
</dbReference>
<feature type="disulfide bond" evidence="7">
    <location>
        <begin position="171"/>
        <end position="180"/>
    </location>
</feature>
<evidence type="ECO:0008006" key="12">
    <source>
        <dbReference type="Google" id="ProtNLM"/>
    </source>
</evidence>
<evidence type="ECO:0000256" key="5">
    <source>
        <dbReference type="ARBA" id="ARBA00023136"/>
    </source>
</evidence>
<dbReference type="Pfam" id="PF00209">
    <property type="entry name" value="SNF"/>
    <property type="match status" value="1"/>
</dbReference>
<dbReference type="GO" id="GO:0005332">
    <property type="term" value="F:gamma-aminobutyric acid:sodium:chloride symporter activity"/>
    <property type="evidence" value="ECO:0007669"/>
    <property type="project" value="InterPro"/>
</dbReference>
<dbReference type="PROSITE" id="PS00754">
    <property type="entry name" value="NA_NEUROTRAN_SYMP_2"/>
    <property type="match status" value="1"/>
</dbReference>
<proteinExistence type="predicted"/>
<keyword evidence="5 9" id="KW-0472">Membrane</keyword>
<dbReference type="InterPro" id="IPR000175">
    <property type="entry name" value="Na/ntran_symport"/>
</dbReference>
<keyword evidence="3 9" id="KW-0812">Transmembrane</keyword>
<keyword evidence="6" id="KW-0915">Sodium</keyword>
<feature type="compositionally biased region" description="Polar residues" evidence="8">
    <location>
        <begin position="1"/>
        <end position="16"/>
    </location>
</feature>
<feature type="binding site" evidence="6">
    <location>
        <position position="302"/>
    </location>
    <ligand>
        <name>Na(+)</name>
        <dbReference type="ChEBI" id="CHEBI:29101"/>
        <label>1</label>
    </ligand>
</feature>
<dbReference type="InterPro" id="IPR037272">
    <property type="entry name" value="SNS_sf"/>
</dbReference>
<feature type="transmembrane region" description="Helical" evidence="9">
    <location>
        <begin position="327"/>
        <end position="351"/>
    </location>
</feature>
<organism evidence="10 11">
    <name type="scientific">Bambusicola thoracicus</name>
    <name type="common">Chinese bamboo-partridge</name>
    <name type="synonym">Perdix thoracica</name>
    <dbReference type="NCBI Taxonomy" id="9083"/>
    <lineage>
        <taxon>Eukaryota</taxon>
        <taxon>Metazoa</taxon>
        <taxon>Chordata</taxon>
        <taxon>Craniata</taxon>
        <taxon>Vertebrata</taxon>
        <taxon>Euteleostomi</taxon>
        <taxon>Archelosauria</taxon>
        <taxon>Archosauria</taxon>
        <taxon>Dinosauria</taxon>
        <taxon>Saurischia</taxon>
        <taxon>Theropoda</taxon>
        <taxon>Coelurosauria</taxon>
        <taxon>Aves</taxon>
        <taxon>Neognathae</taxon>
        <taxon>Galloanserae</taxon>
        <taxon>Galliformes</taxon>
        <taxon>Phasianidae</taxon>
        <taxon>Perdicinae</taxon>
        <taxon>Bambusicola</taxon>
    </lineage>
</organism>
<protein>
    <recommendedName>
        <fullName evidence="12">Transporter</fullName>
    </recommendedName>
</protein>
<keyword evidence="11" id="KW-1185">Reference proteome</keyword>
<evidence type="ECO:0000256" key="2">
    <source>
        <dbReference type="ARBA" id="ARBA00022448"/>
    </source>
</evidence>
<feature type="binding site" evidence="6">
    <location>
        <position position="334"/>
    </location>
    <ligand>
        <name>Na(+)</name>
        <dbReference type="ChEBI" id="CHEBI:29101"/>
        <label>1</label>
    </ligand>
</feature>
<evidence type="ECO:0000256" key="4">
    <source>
        <dbReference type="ARBA" id="ARBA00022989"/>
    </source>
</evidence>
<evidence type="ECO:0000256" key="9">
    <source>
        <dbReference type="SAM" id="Phobius"/>
    </source>
</evidence>
<evidence type="ECO:0000256" key="7">
    <source>
        <dbReference type="PIRSR" id="PIRSR600175-2"/>
    </source>
</evidence>
<dbReference type="PROSITE" id="PS50267">
    <property type="entry name" value="NA_NEUROTRAN_SYMP_3"/>
    <property type="match status" value="1"/>
</dbReference>
<dbReference type="PANTHER" id="PTHR11616:SF316">
    <property type="entry name" value="SOLUTE CARRIER FAMILY 6 MEMBER 1"/>
    <property type="match status" value="1"/>
</dbReference>
<feature type="non-terminal residue" evidence="10">
    <location>
        <position position="366"/>
    </location>
</feature>
<dbReference type="OrthoDB" id="6581954at2759"/>
<feature type="transmembrane region" description="Helical" evidence="9">
    <location>
        <begin position="217"/>
        <end position="236"/>
    </location>
</feature>
<keyword evidence="4 9" id="KW-1133">Transmembrane helix</keyword>
<dbReference type="PANTHER" id="PTHR11616">
    <property type="entry name" value="SODIUM/CHLORIDE DEPENDENT TRANSPORTER"/>
    <property type="match status" value="1"/>
</dbReference>
<dbReference type="PRINTS" id="PR00176">
    <property type="entry name" value="NANEUSMPORT"/>
</dbReference>
<sequence>MGKMDNTSVELSSPSEVKQAALEEPEPIAPEAPSAKKKKIPDRGSWKGSLIKPFTNLFWTAADAKDKSIRGVAKFHQLLAQKPAKHWAFLIPYFLTLVFAGIPLFLLETALGQYTSVGGLGVWKLAPMFKGVGLAAVVLSFWLNIYYIVIIAWSLYYLFNSFTADLPWQSCGNTWNTDRCFSNYSLDDTTNLTSAVTEFWEKNMHQMSGGLGEPGSVRWPLAGTLALAWLLVYFSIWKGVEWTGKVVYFSATYPYFMLFILFFRGVTLPGAKEGILFYLTPDFRKLSDSEVWMDAATQIFFSYGLGLGSLIALGSYNTFHNNVYRDSIIVCCINSTTSIFAGFVIFSIVGFMSHITKKSISELASS</sequence>
<dbReference type="GO" id="GO:0046872">
    <property type="term" value="F:metal ion binding"/>
    <property type="evidence" value="ECO:0007669"/>
    <property type="project" value="UniProtKB-KW"/>
</dbReference>
<evidence type="ECO:0000313" key="10">
    <source>
        <dbReference type="EMBL" id="POI26424.1"/>
    </source>
</evidence>
<feature type="region of interest" description="Disordered" evidence="8">
    <location>
        <begin position="1"/>
        <end position="43"/>
    </location>
</feature>
<evidence type="ECO:0000256" key="1">
    <source>
        <dbReference type="ARBA" id="ARBA00004141"/>
    </source>
</evidence>
<dbReference type="Proteomes" id="UP000237246">
    <property type="component" value="Unassembled WGS sequence"/>
</dbReference>
<keyword evidence="6" id="KW-0479">Metal-binding</keyword>
<dbReference type="InterPro" id="IPR002980">
    <property type="entry name" value="Na/ntran_symport_GABA_GAT1"/>
</dbReference>
<comment type="caution">
    <text evidence="10">The sequence shown here is derived from an EMBL/GenBank/DDBJ whole genome shotgun (WGS) entry which is preliminary data.</text>
</comment>
<dbReference type="PRINTS" id="PR01195">
    <property type="entry name" value="GAT1TRNSPORT"/>
</dbReference>
<evidence type="ECO:0000256" key="3">
    <source>
        <dbReference type="ARBA" id="ARBA00022692"/>
    </source>
</evidence>
<feature type="transmembrane region" description="Helical" evidence="9">
    <location>
        <begin position="291"/>
        <end position="315"/>
    </location>
</feature>
<keyword evidence="7" id="KW-1015">Disulfide bond</keyword>
<feature type="transmembrane region" description="Helical" evidence="9">
    <location>
        <begin position="87"/>
        <end position="111"/>
    </location>
</feature>
<reference evidence="10 11" key="1">
    <citation type="submission" date="2018-01" db="EMBL/GenBank/DDBJ databases">
        <title>Comparison of the Chinese Bamboo Partridge and Red Junglefowl genome sequences highlights the importance of demography in genome evolution.</title>
        <authorList>
            <person name="Tiley G.P."/>
            <person name="Kimball R.T."/>
            <person name="Braun E.L."/>
            <person name="Burleigh J.G."/>
        </authorList>
    </citation>
    <scope>NUCLEOTIDE SEQUENCE [LARGE SCALE GENOMIC DNA]</scope>
    <source>
        <strain evidence="10">RTK389</strain>
        <tissue evidence="10">Blood</tissue>
    </source>
</reference>
<dbReference type="GO" id="GO:0006836">
    <property type="term" value="P:neurotransmitter transport"/>
    <property type="evidence" value="ECO:0007669"/>
    <property type="project" value="InterPro"/>
</dbReference>
<evidence type="ECO:0000256" key="8">
    <source>
        <dbReference type="SAM" id="MobiDB-lite"/>
    </source>
</evidence>
<evidence type="ECO:0000256" key="6">
    <source>
        <dbReference type="PIRSR" id="PIRSR600175-1"/>
    </source>
</evidence>
<accession>A0A2P4SQM9</accession>
<dbReference type="GO" id="GO:0005886">
    <property type="term" value="C:plasma membrane"/>
    <property type="evidence" value="ECO:0007669"/>
    <property type="project" value="InterPro"/>
</dbReference>